<evidence type="ECO:0000313" key="10">
    <source>
        <dbReference type="Proteomes" id="UP001595976"/>
    </source>
</evidence>
<dbReference type="Gene3D" id="3.30.70.1560">
    <property type="entry name" value="Alpha-L RNA-binding motif"/>
    <property type="match status" value="1"/>
</dbReference>
<feature type="compositionally biased region" description="Basic and acidic residues" evidence="7">
    <location>
        <begin position="309"/>
        <end position="344"/>
    </location>
</feature>
<evidence type="ECO:0000256" key="1">
    <source>
        <dbReference type="ARBA" id="ARBA00000073"/>
    </source>
</evidence>
<reference evidence="10" key="1">
    <citation type="journal article" date="2019" name="Int. J. Syst. Evol. Microbiol.">
        <title>The Global Catalogue of Microorganisms (GCM) 10K type strain sequencing project: providing services to taxonomists for standard genome sequencing and annotation.</title>
        <authorList>
            <consortium name="The Broad Institute Genomics Platform"/>
            <consortium name="The Broad Institute Genome Sequencing Center for Infectious Disease"/>
            <person name="Wu L."/>
            <person name="Ma J."/>
        </authorList>
    </citation>
    <scope>NUCLEOTIDE SEQUENCE [LARGE SCALE GENOMIC DNA]</scope>
    <source>
        <strain evidence="10">CGMCC 1.15643</strain>
    </source>
</reference>
<dbReference type="InterPro" id="IPR050343">
    <property type="entry name" value="RsuA_PseudoU_synthase"/>
</dbReference>
<dbReference type="Pfam" id="PF01479">
    <property type="entry name" value="S4"/>
    <property type="match status" value="1"/>
</dbReference>
<evidence type="ECO:0000256" key="5">
    <source>
        <dbReference type="PROSITE-ProRule" id="PRU00182"/>
    </source>
</evidence>
<evidence type="ECO:0000256" key="6">
    <source>
        <dbReference type="RuleBase" id="RU003887"/>
    </source>
</evidence>
<dbReference type="PROSITE" id="PS50889">
    <property type="entry name" value="S4"/>
    <property type="match status" value="1"/>
</dbReference>
<keyword evidence="10" id="KW-1185">Reference proteome</keyword>
<comment type="catalytic activity">
    <reaction evidence="1">
        <text>a uridine in RNA = a pseudouridine in RNA</text>
        <dbReference type="Rhea" id="RHEA:48348"/>
        <dbReference type="Rhea" id="RHEA-COMP:12068"/>
        <dbReference type="Rhea" id="RHEA-COMP:12069"/>
        <dbReference type="ChEBI" id="CHEBI:65314"/>
        <dbReference type="ChEBI" id="CHEBI:65315"/>
    </reaction>
</comment>
<dbReference type="RefSeq" id="WP_158444117.1">
    <property type="nucleotide sequence ID" value="NZ_JAOAOS010000003.1"/>
</dbReference>
<dbReference type="Gene3D" id="3.30.70.580">
    <property type="entry name" value="Pseudouridine synthase I, catalytic domain, N-terminal subdomain"/>
    <property type="match status" value="1"/>
</dbReference>
<dbReference type="EMBL" id="JBHSLI010000007">
    <property type="protein sequence ID" value="MFC5294789.1"/>
    <property type="molecule type" value="Genomic_DNA"/>
</dbReference>
<dbReference type="Gene3D" id="3.10.290.10">
    <property type="entry name" value="RNA-binding S4 domain"/>
    <property type="match status" value="1"/>
</dbReference>
<proteinExistence type="inferred from homology"/>
<feature type="region of interest" description="Disordered" evidence="7">
    <location>
        <begin position="233"/>
        <end position="482"/>
    </location>
</feature>
<evidence type="ECO:0000256" key="4">
    <source>
        <dbReference type="ARBA" id="ARBA00023235"/>
    </source>
</evidence>
<dbReference type="InterPro" id="IPR006145">
    <property type="entry name" value="PsdUridine_synth_RsuA/RluA"/>
</dbReference>
<dbReference type="InterPro" id="IPR002942">
    <property type="entry name" value="S4_RNA-bd"/>
</dbReference>
<dbReference type="Proteomes" id="UP001595976">
    <property type="component" value="Unassembled WGS sequence"/>
</dbReference>
<dbReference type="Pfam" id="PF00849">
    <property type="entry name" value="PseudoU_synth_2"/>
    <property type="match status" value="1"/>
</dbReference>
<sequence>MARAGVASRRDSEAMIAEGRVSVNGTVLDSPAFDVKPTDVVLVDGEPLPARERTRLWLYHKPRGLVTTNHDPEGRPTVFEALPEDLPRVLSIGRLDINTEGLLLLTNDGGLARVLELPETGWLRRYRVRAFGEVTQDKLDTVKDGVEIDGVHYGPVIARFERQQGFNTWLTVDLREGKNREVKTILEHLGLAVNRLIRISFGPFQLGDIEEGEVEEVRSRVLQDQLGTELAARAGADFEAPRRDALPSAPRRAPAAEDRPRRRREAGDEAHETKREAVRELRGDKSWNRGVWRDAETEPQRVRKAPPRRGADPRVEREVREATGAVERKRDKAIADPKGRRVLVERISAPAREEAAEPESRRRPDRKPRNERGSGETRLSRPPVRSVGERPARRPRDEAGGRDRADERPWQDRAPRGERSERAPRDGAERPARRFGERPAGDRPRGRGFGDKPFGGRPGGKPGGSRPGGKGPRPGGPRGKRG</sequence>
<dbReference type="SUPFAM" id="SSF55120">
    <property type="entry name" value="Pseudouridine synthase"/>
    <property type="match status" value="1"/>
</dbReference>
<feature type="compositionally biased region" description="Basic and acidic residues" evidence="7">
    <location>
        <begin position="351"/>
        <end position="379"/>
    </location>
</feature>
<dbReference type="EC" id="5.4.99.-" evidence="6"/>
<dbReference type="NCBIfam" id="TIGR00093">
    <property type="entry name" value="pseudouridine synthase"/>
    <property type="match status" value="1"/>
</dbReference>
<dbReference type="InterPro" id="IPR020094">
    <property type="entry name" value="TruA/RsuA/RluB/E/F_N"/>
</dbReference>
<evidence type="ECO:0000256" key="2">
    <source>
        <dbReference type="ARBA" id="ARBA00008348"/>
    </source>
</evidence>
<protein>
    <recommendedName>
        <fullName evidence="6">Pseudouridine synthase</fullName>
        <ecNumber evidence="6">5.4.99.-</ecNumber>
    </recommendedName>
</protein>
<dbReference type="InterPro" id="IPR020103">
    <property type="entry name" value="PsdUridine_synth_cat_dom_sf"/>
</dbReference>
<dbReference type="CDD" id="cd00165">
    <property type="entry name" value="S4"/>
    <property type="match status" value="1"/>
</dbReference>
<organism evidence="9 10">
    <name type="scientific">Bosea minatitlanensis</name>
    <dbReference type="NCBI Taxonomy" id="128782"/>
    <lineage>
        <taxon>Bacteria</taxon>
        <taxon>Pseudomonadati</taxon>
        <taxon>Pseudomonadota</taxon>
        <taxon>Alphaproteobacteria</taxon>
        <taxon>Hyphomicrobiales</taxon>
        <taxon>Boseaceae</taxon>
        <taxon>Bosea</taxon>
    </lineage>
</organism>
<dbReference type="InterPro" id="IPR042092">
    <property type="entry name" value="PsdUridine_s_RsuA/RluB/E/F_cat"/>
</dbReference>
<comment type="caution">
    <text evidence="9">The sequence shown here is derived from an EMBL/GenBank/DDBJ whole genome shotgun (WGS) entry which is preliminary data.</text>
</comment>
<dbReference type="SMART" id="SM00363">
    <property type="entry name" value="S4"/>
    <property type="match status" value="1"/>
</dbReference>
<dbReference type="SUPFAM" id="SSF55174">
    <property type="entry name" value="Alpha-L RNA-binding motif"/>
    <property type="match status" value="1"/>
</dbReference>
<dbReference type="InterPro" id="IPR000748">
    <property type="entry name" value="PsdUridine_synth_RsuA/RluB/E/F"/>
</dbReference>
<feature type="compositionally biased region" description="Basic and acidic residues" evidence="7">
    <location>
        <begin position="254"/>
        <end position="301"/>
    </location>
</feature>
<gene>
    <name evidence="9" type="ORF">ACFPK2_17505</name>
</gene>
<dbReference type="PANTHER" id="PTHR47683">
    <property type="entry name" value="PSEUDOURIDINE SYNTHASE FAMILY PROTEIN-RELATED"/>
    <property type="match status" value="1"/>
</dbReference>
<dbReference type="InterPro" id="IPR036986">
    <property type="entry name" value="S4_RNA-bd_sf"/>
</dbReference>
<accession>A0ABW0F716</accession>
<evidence type="ECO:0000256" key="3">
    <source>
        <dbReference type="ARBA" id="ARBA00022884"/>
    </source>
</evidence>
<dbReference type="PROSITE" id="PS01149">
    <property type="entry name" value="PSI_RSU"/>
    <property type="match status" value="1"/>
</dbReference>
<feature type="compositionally biased region" description="Basic and acidic residues" evidence="7">
    <location>
        <begin position="387"/>
        <end position="450"/>
    </location>
</feature>
<evidence type="ECO:0000313" key="9">
    <source>
        <dbReference type="EMBL" id="MFC5294789.1"/>
    </source>
</evidence>
<name>A0ABW0F716_9HYPH</name>
<comment type="similarity">
    <text evidence="2 6">Belongs to the pseudouridine synthase RsuA family.</text>
</comment>
<keyword evidence="4 6" id="KW-0413">Isomerase</keyword>
<evidence type="ECO:0000259" key="8">
    <source>
        <dbReference type="SMART" id="SM00363"/>
    </source>
</evidence>
<dbReference type="InterPro" id="IPR018496">
    <property type="entry name" value="PsdUridine_synth_RsuA/RluB_CS"/>
</dbReference>
<feature type="compositionally biased region" description="Gly residues" evidence="7">
    <location>
        <begin position="456"/>
        <end position="482"/>
    </location>
</feature>
<evidence type="ECO:0000256" key="7">
    <source>
        <dbReference type="SAM" id="MobiDB-lite"/>
    </source>
</evidence>
<keyword evidence="3 5" id="KW-0694">RNA-binding</keyword>
<feature type="domain" description="RNA-binding S4" evidence="8">
    <location>
        <begin position="1"/>
        <end position="52"/>
    </location>
</feature>
<dbReference type="PANTHER" id="PTHR47683:SF3">
    <property type="entry name" value="RIBOSOMAL LARGE SUBUNIT PSEUDOURIDINE SYNTHASE B"/>
    <property type="match status" value="1"/>
</dbReference>